<protein>
    <submittedName>
        <fullName evidence="2">Uncharacterized protein</fullName>
    </submittedName>
</protein>
<reference evidence="2 3" key="1">
    <citation type="submission" date="2019-03" db="EMBL/GenBank/DDBJ databases">
        <title>Efficiently degradation of phenoxyalkanoic acid herbicides by Cupriavidus oxalaticus strain X32.</title>
        <authorList>
            <person name="Sheng X."/>
        </authorList>
    </citation>
    <scope>NUCLEOTIDE SEQUENCE [LARGE SCALE GENOMIC DNA]</scope>
    <source>
        <strain evidence="2 3">X32</strain>
        <plasmid evidence="2 3">unnamed1</plasmid>
    </source>
</reference>
<dbReference type="Proteomes" id="UP000295294">
    <property type="component" value="Plasmid unnamed1"/>
</dbReference>
<proteinExistence type="predicted"/>
<feature type="region of interest" description="Disordered" evidence="1">
    <location>
        <begin position="40"/>
        <end position="59"/>
    </location>
</feature>
<organism evidence="2 3">
    <name type="scientific">Cupriavidus oxalaticus</name>
    <dbReference type="NCBI Taxonomy" id="96344"/>
    <lineage>
        <taxon>Bacteria</taxon>
        <taxon>Pseudomonadati</taxon>
        <taxon>Pseudomonadota</taxon>
        <taxon>Betaproteobacteria</taxon>
        <taxon>Burkholderiales</taxon>
        <taxon>Burkholderiaceae</taxon>
        <taxon>Cupriavidus</taxon>
    </lineage>
</organism>
<accession>A0A4P7LNK1</accession>
<evidence type="ECO:0000313" key="3">
    <source>
        <dbReference type="Proteomes" id="UP000295294"/>
    </source>
</evidence>
<feature type="compositionally biased region" description="Pro residues" evidence="1">
    <location>
        <begin position="46"/>
        <end position="59"/>
    </location>
</feature>
<dbReference type="EMBL" id="CP038636">
    <property type="protein sequence ID" value="QBY55263.1"/>
    <property type="molecule type" value="Genomic_DNA"/>
</dbReference>
<dbReference type="KEGG" id="cox:E0W60_29625"/>
<sequence>MAFRAKRVRIQIPCGISGSILNPGDPLDIAAGCDAGCSDSPQSAVCPPPPPIRPQGAPPCGMPSNFFGLNPWDEVINPTEQALLSPEDLPLFKEELELKMKLLELADDATTLAKKRVQSKLADVERVEKELKKKGKNN</sequence>
<evidence type="ECO:0000313" key="2">
    <source>
        <dbReference type="EMBL" id="QBY55263.1"/>
    </source>
</evidence>
<name>A0A4P7LNK1_9BURK</name>
<geneLocation type="plasmid" evidence="2">
    <name>unnamed1</name>
</geneLocation>
<evidence type="ECO:0000256" key="1">
    <source>
        <dbReference type="SAM" id="MobiDB-lite"/>
    </source>
</evidence>
<dbReference type="RefSeq" id="WP_133096777.1">
    <property type="nucleotide sequence ID" value="NZ_CP038636.1"/>
</dbReference>
<gene>
    <name evidence="2" type="ORF">E0W60_29625</name>
</gene>
<keyword evidence="2" id="KW-0614">Plasmid</keyword>
<dbReference type="AlphaFoldDB" id="A0A4P7LNK1"/>